<reference evidence="2 3" key="1">
    <citation type="journal article" date="2008" name="Nature">
        <title>The Phaeodactylum genome reveals the evolutionary history of diatom genomes.</title>
        <authorList>
            <person name="Bowler C."/>
            <person name="Allen A.E."/>
            <person name="Badger J.H."/>
            <person name="Grimwood J."/>
            <person name="Jabbari K."/>
            <person name="Kuo A."/>
            <person name="Maheswari U."/>
            <person name="Martens C."/>
            <person name="Maumus F."/>
            <person name="Otillar R.P."/>
            <person name="Rayko E."/>
            <person name="Salamov A."/>
            <person name="Vandepoele K."/>
            <person name="Beszteri B."/>
            <person name="Gruber A."/>
            <person name="Heijde M."/>
            <person name="Katinka M."/>
            <person name="Mock T."/>
            <person name="Valentin K."/>
            <person name="Verret F."/>
            <person name="Berges J.A."/>
            <person name="Brownlee C."/>
            <person name="Cadoret J.P."/>
            <person name="Chiovitti A."/>
            <person name="Choi C.J."/>
            <person name="Coesel S."/>
            <person name="De Martino A."/>
            <person name="Detter J.C."/>
            <person name="Durkin C."/>
            <person name="Falciatore A."/>
            <person name="Fournet J."/>
            <person name="Haruta M."/>
            <person name="Huysman M.J."/>
            <person name="Jenkins B.D."/>
            <person name="Jiroutova K."/>
            <person name="Jorgensen R.E."/>
            <person name="Joubert Y."/>
            <person name="Kaplan A."/>
            <person name="Kroger N."/>
            <person name="Kroth P.G."/>
            <person name="La Roche J."/>
            <person name="Lindquist E."/>
            <person name="Lommer M."/>
            <person name="Martin-Jezequel V."/>
            <person name="Lopez P.J."/>
            <person name="Lucas S."/>
            <person name="Mangogna M."/>
            <person name="McGinnis K."/>
            <person name="Medlin L.K."/>
            <person name="Montsant A."/>
            <person name="Oudot-Le Secq M.P."/>
            <person name="Napoli C."/>
            <person name="Obornik M."/>
            <person name="Parker M.S."/>
            <person name="Petit J.L."/>
            <person name="Porcel B.M."/>
            <person name="Poulsen N."/>
            <person name="Robison M."/>
            <person name="Rychlewski L."/>
            <person name="Rynearson T.A."/>
            <person name="Schmutz J."/>
            <person name="Shapiro H."/>
            <person name="Siaut M."/>
            <person name="Stanley M."/>
            <person name="Sussman M.R."/>
            <person name="Taylor A.R."/>
            <person name="Vardi A."/>
            <person name="von Dassow P."/>
            <person name="Vyverman W."/>
            <person name="Willis A."/>
            <person name="Wyrwicz L.S."/>
            <person name="Rokhsar D.S."/>
            <person name="Weissenbach J."/>
            <person name="Armbrust E.V."/>
            <person name="Green B.R."/>
            <person name="Van de Peer Y."/>
            <person name="Grigoriev I.V."/>
        </authorList>
    </citation>
    <scope>NUCLEOTIDE SEQUENCE [LARGE SCALE GENOMIC DNA]</scope>
    <source>
        <strain evidence="2 3">CCAP 1055/1</strain>
    </source>
</reference>
<feature type="compositionally biased region" description="Basic residues" evidence="1">
    <location>
        <begin position="299"/>
        <end position="308"/>
    </location>
</feature>
<feature type="region of interest" description="Disordered" evidence="1">
    <location>
        <begin position="372"/>
        <end position="522"/>
    </location>
</feature>
<gene>
    <name evidence="2" type="ORF">PHATRDRAFT_49605</name>
</gene>
<feature type="region of interest" description="Disordered" evidence="1">
    <location>
        <begin position="164"/>
        <end position="188"/>
    </location>
</feature>
<accession>B7GB70</accession>
<feature type="compositionally biased region" description="Basic and acidic residues" evidence="1">
    <location>
        <begin position="410"/>
        <end position="423"/>
    </location>
</feature>
<sequence length="624" mass="70038">MISVETTQSGAPTAEWAVEKDEPRSANWDPASFEEQLQNSGSASSWKHDSKNRNKQSRLQDISFEFDSAVDKEQPWPFDSSPCAWRAKVPNTNEKINQQLYDLTFVARNNCDKKVDDMYEKTHVCPKEICGFSPCSDSSTSSSDKSGGHSFCGDIDDASGFHSRNTCASSSRRSQRSDHLLKLASGPHRREQSYYQTLAWNRRTESMDSNDALDCNFEYSPPTKPSGSRTHKRSGSETNVRKRIDKSNQNGQDPLAASCHGQIETKIRKNVRRKTTRDKDALSATCHGQIEQIEQTVSKVRRSSRRPKRREEDDPVAMPGEQIQPVQTIRNDNVALSTSSAKGQSEYGADLGGASVHGTVSISRVRSNTQTRCIDPLRNASKRKEIKVKADHQGQKSRGMPTVHNQCSEESSHGRNVDNKELNISRSSGRHKMRQERSSLQPSAAQHQKPVSSRILSNSRSSRHLIRSGSSKSMDDSSSRIRSGPQSASRSTSFLEPKDTQVNQSSDRIETDSDEEFAIDGLGSRTKDISMDRLGSARSMLRRRPNIIGPRRDLLVLLKEKKAFSKNDFMNKENRRLLHFITYERQMGVSMKALHRTIKKEMAETCSDLGKRGVPIEKVVSQSD</sequence>
<feature type="region of interest" description="Disordered" evidence="1">
    <location>
        <begin position="1"/>
        <end position="59"/>
    </location>
</feature>
<dbReference type="Proteomes" id="UP000000759">
    <property type="component" value="Chromosome 23"/>
</dbReference>
<feature type="compositionally biased region" description="Polar residues" evidence="1">
    <location>
        <begin position="485"/>
        <end position="506"/>
    </location>
</feature>
<dbReference type="HOGENOM" id="CLU_438379_0_0_1"/>
<dbReference type="GeneID" id="7198216"/>
<feature type="compositionally biased region" description="Polar residues" evidence="1">
    <location>
        <begin position="438"/>
        <end position="451"/>
    </location>
</feature>
<organism evidence="2 3">
    <name type="scientific">Phaeodactylum tricornutum (strain CCAP 1055/1)</name>
    <dbReference type="NCBI Taxonomy" id="556484"/>
    <lineage>
        <taxon>Eukaryota</taxon>
        <taxon>Sar</taxon>
        <taxon>Stramenopiles</taxon>
        <taxon>Ochrophyta</taxon>
        <taxon>Bacillariophyta</taxon>
        <taxon>Bacillariophyceae</taxon>
        <taxon>Bacillariophycidae</taxon>
        <taxon>Naviculales</taxon>
        <taxon>Phaeodactylaceae</taxon>
        <taxon>Phaeodactylum</taxon>
    </lineage>
</organism>
<feature type="compositionally biased region" description="Polar residues" evidence="1">
    <location>
        <begin position="1"/>
        <end position="11"/>
    </location>
</feature>
<feature type="region of interest" description="Disordered" evidence="1">
    <location>
        <begin position="212"/>
        <end position="259"/>
    </location>
</feature>
<reference evidence="3" key="2">
    <citation type="submission" date="2008-08" db="EMBL/GenBank/DDBJ databases">
        <authorList>
            <consortium name="Diatom Consortium"/>
            <person name="Grigoriev I."/>
            <person name="Grimwood J."/>
            <person name="Kuo A."/>
            <person name="Otillar R.P."/>
            <person name="Salamov A."/>
            <person name="Detter J.C."/>
            <person name="Lindquist E."/>
            <person name="Shapiro H."/>
            <person name="Lucas S."/>
            <person name="Glavina del Rio T."/>
            <person name="Pitluck S."/>
            <person name="Rokhsar D."/>
            <person name="Bowler C."/>
        </authorList>
    </citation>
    <scope>GENOME REANNOTATION</scope>
    <source>
        <strain evidence="3">CCAP 1055/1</strain>
    </source>
</reference>
<dbReference type="KEGG" id="pti:PHATRDRAFT_49605"/>
<protein>
    <submittedName>
        <fullName evidence="2">Uncharacterized protein</fullName>
    </submittedName>
</protein>
<name>B7GB70_PHATC</name>
<evidence type="ECO:0000313" key="3">
    <source>
        <dbReference type="Proteomes" id="UP000000759"/>
    </source>
</evidence>
<dbReference type="EMBL" id="CM000625">
    <property type="protein sequence ID" value="EEC44065.1"/>
    <property type="molecule type" value="Genomic_DNA"/>
</dbReference>
<feature type="compositionally biased region" description="Polar residues" evidence="1">
    <location>
        <begin position="35"/>
        <end position="45"/>
    </location>
</feature>
<evidence type="ECO:0000313" key="2">
    <source>
        <dbReference type="EMBL" id="EEC44065.1"/>
    </source>
</evidence>
<proteinExistence type="predicted"/>
<dbReference type="PaxDb" id="2850-Phatr49605"/>
<feature type="region of interest" description="Disordered" evidence="1">
    <location>
        <begin position="295"/>
        <end position="332"/>
    </location>
</feature>
<dbReference type="InParanoid" id="B7GB70"/>
<dbReference type="AlphaFoldDB" id="B7GB70"/>
<evidence type="ECO:0000256" key="1">
    <source>
        <dbReference type="SAM" id="MobiDB-lite"/>
    </source>
</evidence>
<keyword evidence="3" id="KW-1185">Reference proteome</keyword>
<dbReference type="RefSeq" id="XP_002184316.1">
    <property type="nucleotide sequence ID" value="XM_002184280.1"/>
</dbReference>